<evidence type="ECO:0000313" key="3">
    <source>
        <dbReference type="Proteomes" id="UP001159427"/>
    </source>
</evidence>
<reference evidence="1 3" key="1">
    <citation type="submission" date="2022-05" db="EMBL/GenBank/DDBJ databases">
        <authorList>
            <consortium name="Genoscope - CEA"/>
            <person name="William W."/>
        </authorList>
    </citation>
    <scope>NUCLEOTIDE SEQUENCE [LARGE SCALE GENOMIC DNA]</scope>
</reference>
<dbReference type="EMBL" id="CALNXI010000462">
    <property type="protein sequence ID" value="CAH3027607.1"/>
    <property type="molecule type" value="Genomic_DNA"/>
</dbReference>
<dbReference type="Proteomes" id="UP001159427">
    <property type="component" value="Unassembled WGS sequence"/>
</dbReference>
<gene>
    <name evidence="2" type="ORF">PEVE_00024561</name>
    <name evidence="1" type="ORF">PEVE_00031994</name>
</gene>
<proteinExistence type="predicted"/>
<evidence type="ECO:0000313" key="2">
    <source>
        <dbReference type="EMBL" id="CAH3192791.1"/>
    </source>
</evidence>
<accession>A0ABN8MDT3</accession>
<keyword evidence="3" id="KW-1185">Reference proteome</keyword>
<organism evidence="1 3">
    <name type="scientific">Porites evermanni</name>
    <dbReference type="NCBI Taxonomy" id="104178"/>
    <lineage>
        <taxon>Eukaryota</taxon>
        <taxon>Metazoa</taxon>
        <taxon>Cnidaria</taxon>
        <taxon>Anthozoa</taxon>
        <taxon>Hexacorallia</taxon>
        <taxon>Scleractinia</taxon>
        <taxon>Fungiina</taxon>
        <taxon>Poritidae</taxon>
        <taxon>Porites</taxon>
    </lineage>
</organism>
<protein>
    <submittedName>
        <fullName evidence="1">Uncharacterized protein</fullName>
    </submittedName>
</protein>
<sequence length="99" mass="11706">MHSFKDLLTETVGQIKRANEYLAEQQMKEIKKLKYNEPHPRQWERRRPPQVHICNPSLLCQAFLFFAFSSTQCRDLFCLWKAFLLPDDGQAKHSKLLNG</sequence>
<comment type="caution">
    <text evidence="1">The sequence shown here is derived from an EMBL/GenBank/DDBJ whole genome shotgun (WGS) entry which is preliminary data.</text>
</comment>
<dbReference type="EMBL" id="CALNXI010003294">
    <property type="protein sequence ID" value="CAH3192791.1"/>
    <property type="molecule type" value="Genomic_DNA"/>
</dbReference>
<name>A0ABN8MDT3_9CNID</name>
<evidence type="ECO:0000313" key="1">
    <source>
        <dbReference type="EMBL" id="CAH3027607.1"/>
    </source>
</evidence>